<evidence type="ECO:0000259" key="11">
    <source>
        <dbReference type="PROSITE" id="PS50110"/>
    </source>
</evidence>
<dbReference type="PANTHER" id="PTHR45526:SF1">
    <property type="entry name" value="TRANSCRIPTIONAL REGULATORY PROTEIN DCUR-RELATED"/>
    <property type="match status" value="1"/>
</dbReference>
<evidence type="ECO:0000256" key="1">
    <source>
        <dbReference type="ARBA" id="ARBA00004496"/>
    </source>
</evidence>
<dbReference type="GO" id="GO:0000156">
    <property type="term" value="F:phosphorelay response regulator activity"/>
    <property type="evidence" value="ECO:0007669"/>
    <property type="project" value="TreeGrafter"/>
</dbReference>
<keyword evidence="13" id="KW-1185">Reference proteome</keyword>
<dbReference type="GO" id="GO:0003677">
    <property type="term" value="F:DNA binding"/>
    <property type="evidence" value="ECO:0007669"/>
    <property type="project" value="UniProtKB-KW"/>
</dbReference>
<dbReference type="InterPro" id="IPR005471">
    <property type="entry name" value="Tscrpt_reg_IclR_N"/>
</dbReference>
<dbReference type="Proteomes" id="UP000530424">
    <property type="component" value="Unassembled WGS sequence"/>
</dbReference>
<keyword evidence="5 9" id="KW-0805">Transcription regulation</keyword>
<evidence type="ECO:0000256" key="6">
    <source>
        <dbReference type="ARBA" id="ARBA00023125"/>
    </source>
</evidence>
<protein>
    <recommendedName>
        <fullName evidence="9">Transcriptional regulatory protein</fullName>
    </recommendedName>
</protein>
<dbReference type="Pfam" id="PF00072">
    <property type="entry name" value="Response_reg"/>
    <property type="match status" value="1"/>
</dbReference>
<dbReference type="InterPro" id="IPR036388">
    <property type="entry name" value="WH-like_DNA-bd_sf"/>
</dbReference>
<dbReference type="RefSeq" id="WP_343047163.1">
    <property type="nucleotide sequence ID" value="NZ_JACCFP010000001.1"/>
</dbReference>
<sequence length="228" mass="24623">MRVLVVEDEVRAAEAHASYVGRVPGFEVAGVAHSVADTMRILEAERAQGRPVDLLLLDMNLPDRHGLGLVTSVRAAGHLADVIAVTAARDTDVVRHAVAQGVVLYLLKPFTFATFRSKLEQYAAYRTHLDESPREFVQDEVDRLLGTLRPSGTAPLPKGMSAETLREVTSAVRASPGGLSASEAAAAIGTSRVTARRYLEHLASSGLVERQPRYSGGGGRPEVAYRWR</sequence>
<proteinExistence type="predicted"/>
<evidence type="ECO:0000256" key="10">
    <source>
        <dbReference type="PROSITE-ProRule" id="PRU00169"/>
    </source>
</evidence>
<feature type="modified residue" description="4-aspartylphosphate" evidence="10">
    <location>
        <position position="58"/>
    </location>
</feature>
<organism evidence="12 13">
    <name type="scientific">Nocardioides thalensis</name>
    <dbReference type="NCBI Taxonomy" id="1914755"/>
    <lineage>
        <taxon>Bacteria</taxon>
        <taxon>Bacillati</taxon>
        <taxon>Actinomycetota</taxon>
        <taxon>Actinomycetes</taxon>
        <taxon>Propionibacteriales</taxon>
        <taxon>Nocardioidaceae</taxon>
        <taxon>Nocardioides</taxon>
    </lineage>
</organism>
<dbReference type="InterPro" id="IPR024187">
    <property type="entry name" value="Sig_transdc_resp-reg_cit/mal"/>
</dbReference>
<dbReference type="PROSITE" id="PS50110">
    <property type="entry name" value="RESPONSE_REGULATORY"/>
    <property type="match status" value="1"/>
</dbReference>
<evidence type="ECO:0000313" key="13">
    <source>
        <dbReference type="Proteomes" id="UP000530424"/>
    </source>
</evidence>
<dbReference type="GO" id="GO:0003700">
    <property type="term" value="F:DNA-binding transcription factor activity"/>
    <property type="evidence" value="ECO:0007669"/>
    <property type="project" value="InterPro"/>
</dbReference>
<name>A0A853C2Q8_9ACTN</name>
<dbReference type="EMBL" id="JACCFP010000001">
    <property type="protein sequence ID" value="NYJ01634.1"/>
    <property type="molecule type" value="Genomic_DNA"/>
</dbReference>
<dbReference type="PANTHER" id="PTHR45526">
    <property type="entry name" value="TRANSCRIPTIONAL REGULATORY PROTEIN DPIA"/>
    <property type="match status" value="1"/>
</dbReference>
<dbReference type="AlphaFoldDB" id="A0A853C2Q8"/>
<keyword evidence="8 9" id="KW-0804">Transcription</keyword>
<dbReference type="Pfam" id="PF09339">
    <property type="entry name" value="HTH_IclR"/>
    <property type="match status" value="1"/>
</dbReference>
<keyword evidence="7 9" id="KW-0010">Activator</keyword>
<evidence type="ECO:0000256" key="8">
    <source>
        <dbReference type="ARBA" id="ARBA00023163"/>
    </source>
</evidence>
<dbReference type="InterPro" id="IPR051271">
    <property type="entry name" value="2C-system_Tx_regulators"/>
</dbReference>
<evidence type="ECO:0000256" key="4">
    <source>
        <dbReference type="ARBA" id="ARBA00023012"/>
    </source>
</evidence>
<accession>A0A853C2Q8</accession>
<dbReference type="PIRSF" id="PIRSF006171">
    <property type="entry name" value="RR_citrat_malat"/>
    <property type="match status" value="1"/>
</dbReference>
<keyword evidence="4 9" id="KW-0902">Two-component regulatory system</keyword>
<comment type="caution">
    <text evidence="12">The sequence shown here is derived from an EMBL/GenBank/DDBJ whole genome shotgun (WGS) entry which is preliminary data.</text>
</comment>
<dbReference type="InterPro" id="IPR011006">
    <property type="entry name" value="CheY-like_superfamily"/>
</dbReference>
<evidence type="ECO:0000256" key="7">
    <source>
        <dbReference type="ARBA" id="ARBA00023159"/>
    </source>
</evidence>
<feature type="domain" description="Response regulatory" evidence="11">
    <location>
        <begin position="2"/>
        <end position="123"/>
    </location>
</feature>
<evidence type="ECO:0000313" key="12">
    <source>
        <dbReference type="EMBL" id="NYJ01634.1"/>
    </source>
</evidence>
<dbReference type="CDD" id="cd19925">
    <property type="entry name" value="REC_citrate_TCS"/>
    <property type="match status" value="1"/>
</dbReference>
<gene>
    <name evidence="12" type="ORF">HNR19_002332</name>
</gene>
<comment type="subcellular location">
    <subcellularLocation>
        <location evidence="1 9">Cytoplasm</location>
    </subcellularLocation>
</comment>
<evidence type="ECO:0000256" key="9">
    <source>
        <dbReference type="PIRNR" id="PIRNR006171"/>
    </source>
</evidence>
<dbReference type="SMART" id="SM00448">
    <property type="entry name" value="REC"/>
    <property type="match status" value="1"/>
</dbReference>
<dbReference type="GO" id="GO:0005737">
    <property type="term" value="C:cytoplasm"/>
    <property type="evidence" value="ECO:0007669"/>
    <property type="project" value="UniProtKB-SubCell"/>
</dbReference>
<dbReference type="SUPFAM" id="SSF52172">
    <property type="entry name" value="CheY-like"/>
    <property type="match status" value="1"/>
</dbReference>
<keyword evidence="3 10" id="KW-0597">Phosphoprotein</keyword>
<keyword evidence="2 9" id="KW-0963">Cytoplasm</keyword>
<dbReference type="Gene3D" id="3.40.50.2300">
    <property type="match status" value="1"/>
</dbReference>
<evidence type="ECO:0000256" key="2">
    <source>
        <dbReference type="ARBA" id="ARBA00022490"/>
    </source>
</evidence>
<dbReference type="InterPro" id="IPR001789">
    <property type="entry name" value="Sig_transdc_resp-reg_receiver"/>
</dbReference>
<dbReference type="InterPro" id="IPR036390">
    <property type="entry name" value="WH_DNA-bd_sf"/>
</dbReference>
<dbReference type="Gene3D" id="1.10.10.10">
    <property type="entry name" value="Winged helix-like DNA-binding domain superfamily/Winged helix DNA-binding domain"/>
    <property type="match status" value="1"/>
</dbReference>
<keyword evidence="6 9" id="KW-0238">DNA-binding</keyword>
<dbReference type="SUPFAM" id="SSF46785">
    <property type="entry name" value="Winged helix' DNA-binding domain"/>
    <property type="match status" value="1"/>
</dbReference>
<evidence type="ECO:0000256" key="3">
    <source>
        <dbReference type="ARBA" id="ARBA00022553"/>
    </source>
</evidence>
<evidence type="ECO:0000256" key="5">
    <source>
        <dbReference type="ARBA" id="ARBA00023015"/>
    </source>
</evidence>
<reference evidence="12 13" key="1">
    <citation type="submission" date="2020-07" db="EMBL/GenBank/DDBJ databases">
        <title>Sequencing the genomes of 1000 actinobacteria strains.</title>
        <authorList>
            <person name="Klenk H.-P."/>
        </authorList>
    </citation>
    <scope>NUCLEOTIDE SEQUENCE [LARGE SCALE GENOMIC DNA]</scope>
    <source>
        <strain evidence="12 13">DSM 103833</strain>
    </source>
</reference>